<dbReference type="Proteomes" id="UP000258309">
    <property type="component" value="Unassembled WGS sequence"/>
</dbReference>
<gene>
    <name evidence="2" type="ORF">B7463_g7924</name>
</gene>
<evidence type="ECO:0000313" key="2">
    <source>
        <dbReference type="EMBL" id="RFU28435.1"/>
    </source>
</evidence>
<dbReference type="OrthoDB" id="2129288at2759"/>
<dbReference type="OMA" id="MPLWLIY"/>
<organism evidence="2 3">
    <name type="scientific">Scytalidium lignicola</name>
    <name type="common">Hyphomycete</name>
    <dbReference type="NCBI Taxonomy" id="5539"/>
    <lineage>
        <taxon>Eukaryota</taxon>
        <taxon>Fungi</taxon>
        <taxon>Dikarya</taxon>
        <taxon>Ascomycota</taxon>
        <taxon>Pezizomycotina</taxon>
        <taxon>Leotiomycetes</taxon>
        <taxon>Leotiomycetes incertae sedis</taxon>
        <taxon>Scytalidium</taxon>
    </lineage>
</organism>
<comment type="caution">
    <text evidence="2">The sequence shown here is derived from an EMBL/GenBank/DDBJ whole genome shotgun (WGS) entry which is preliminary data.</text>
</comment>
<feature type="non-terminal residue" evidence="2">
    <location>
        <position position="140"/>
    </location>
</feature>
<keyword evidence="3" id="KW-1185">Reference proteome</keyword>
<reference evidence="2 3" key="1">
    <citation type="submission" date="2018-05" db="EMBL/GenBank/DDBJ databases">
        <title>Draft genome sequence of Scytalidium lignicola DSM 105466, a ubiquitous saprotrophic fungus.</title>
        <authorList>
            <person name="Buettner E."/>
            <person name="Gebauer A.M."/>
            <person name="Hofrichter M."/>
            <person name="Liers C."/>
            <person name="Kellner H."/>
        </authorList>
    </citation>
    <scope>NUCLEOTIDE SEQUENCE [LARGE SCALE GENOMIC DNA]</scope>
    <source>
        <strain evidence="2 3">DSM 105466</strain>
    </source>
</reference>
<dbReference type="InterPro" id="IPR028116">
    <property type="entry name" value="Cis-CaaD-like"/>
</dbReference>
<protein>
    <recommendedName>
        <fullName evidence="1">Tautomerase cis-CaaD-like domain-containing protein</fullName>
    </recommendedName>
</protein>
<feature type="domain" description="Tautomerase cis-CaaD-like" evidence="1">
    <location>
        <begin position="1"/>
        <end position="136"/>
    </location>
</feature>
<name>A0A3E2H4W5_SCYLI</name>
<evidence type="ECO:0000259" key="1">
    <source>
        <dbReference type="Pfam" id="PF14832"/>
    </source>
</evidence>
<dbReference type="AlphaFoldDB" id="A0A3E2H4W5"/>
<dbReference type="Pfam" id="PF14832">
    <property type="entry name" value="Tautomerase_3"/>
    <property type="match status" value="1"/>
</dbReference>
<accession>A0A3E2H4W5</accession>
<dbReference type="InterPro" id="IPR014347">
    <property type="entry name" value="Tautomerase/MIF_sf"/>
</dbReference>
<dbReference type="EMBL" id="NCSJ02000164">
    <property type="protein sequence ID" value="RFU28435.1"/>
    <property type="molecule type" value="Genomic_DNA"/>
</dbReference>
<proteinExistence type="predicted"/>
<sequence length="140" mass="16117">MPLWTVFHPLDAFTFDQKAALTADITKIYTDFGLPKFYVGVVYIPIPKESFFIGAKPVDNFIRVKVDHIARTLPTPEIRKWWVETTDAQLKSHIADRGFDFEWHIDETPFDLWSIQGIPPPPGGSEAEKLWIEGNKPVKY</sequence>
<evidence type="ECO:0000313" key="3">
    <source>
        <dbReference type="Proteomes" id="UP000258309"/>
    </source>
</evidence>
<feature type="non-terminal residue" evidence="2">
    <location>
        <position position="1"/>
    </location>
</feature>
<dbReference type="Gene3D" id="3.30.429.10">
    <property type="entry name" value="Macrophage Migration Inhibitory Factor"/>
    <property type="match status" value="1"/>
</dbReference>